<protein>
    <submittedName>
        <fullName evidence="1">Uncharacterized protein</fullName>
    </submittedName>
</protein>
<accession>A0A1N7PIG5</accession>
<evidence type="ECO:0000313" key="2">
    <source>
        <dbReference type="Proteomes" id="UP000186684"/>
    </source>
</evidence>
<reference evidence="2" key="1">
    <citation type="submission" date="2017-01" db="EMBL/GenBank/DDBJ databases">
        <authorList>
            <person name="Varghese N."/>
            <person name="Submissions S."/>
        </authorList>
    </citation>
    <scope>NUCLEOTIDE SEQUENCE [LARGE SCALE GENOMIC DNA]</scope>
    <source>
        <strain evidence="2">DSM 29430</strain>
    </source>
</reference>
<name>A0A1N7PIG5_9RHOB</name>
<keyword evidence="2" id="KW-1185">Reference proteome</keyword>
<dbReference type="RefSeq" id="WP_143526268.1">
    <property type="nucleotide sequence ID" value="NZ_FTOQ01000016.1"/>
</dbReference>
<sequence length="235" mass="27193">MGFDFSDWDKPDEWLSDWRKLDKKLSEYSELSSVTNMPIGSYPDFERYIVTSIKVAQAFRRSTKAVVDQAFLVSKNIDKILEEMSKYKTKTTEYHRTSGFQDRLTEFRNQEAACIAHFYRFRSIVSDTLAARVDNYVKKNQLYEIELSGKSFADALRSFLSQAGGYLFSDLRHINPKPGHAKELLEAQLGVGQLILEMAEWFDYYMMSMNNITTTLEHSLSLISNELIELDPDLS</sequence>
<proteinExistence type="predicted"/>
<dbReference type="STRING" id="633194.SAMN05421759_11611"/>
<organism evidence="1 2">
    <name type="scientific">Roseivivax lentus</name>
    <dbReference type="NCBI Taxonomy" id="633194"/>
    <lineage>
        <taxon>Bacteria</taxon>
        <taxon>Pseudomonadati</taxon>
        <taxon>Pseudomonadota</taxon>
        <taxon>Alphaproteobacteria</taxon>
        <taxon>Rhodobacterales</taxon>
        <taxon>Roseobacteraceae</taxon>
        <taxon>Roseivivax</taxon>
    </lineage>
</organism>
<dbReference type="EMBL" id="FTOQ01000016">
    <property type="protein sequence ID" value="SIT10307.1"/>
    <property type="molecule type" value="Genomic_DNA"/>
</dbReference>
<evidence type="ECO:0000313" key="1">
    <source>
        <dbReference type="EMBL" id="SIT10307.1"/>
    </source>
</evidence>
<dbReference type="Proteomes" id="UP000186684">
    <property type="component" value="Unassembled WGS sequence"/>
</dbReference>
<dbReference type="AlphaFoldDB" id="A0A1N7PIG5"/>
<gene>
    <name evidence="1" type="ORF">SAMN05421759_11611</name>
</gene>